<dbReference type="InterPro" id="IPR034660">
    <property type="entry name" value="DinB/YfiT-like"/>
</dbReference>
<name>A0A7Y2ECI0_UNCEI</name>
<dbReference type="Proteomes" id="UP000547674">
    <property type="component" value="Unassembled WGS sequence"/>
</dbReference>
<dbReference type="EMBL" id="JABDJR010000672">
    <property type="protein sequence ID" value="NNF08402.1"/>
    <property type="molecule type" value="Genomic_DNA"/>
</dbReference>
<organism evidence="1 2">
    <name type="scientific">Eiseniibacteriota bacterium</name>
    <dbReference type="NCBI Taxonomy" id="2212470"/>
    <lineage>
        <taxon>Bacteria</taxon>
        <taxon>Candidatus Eiseniibacteriota</taxon>
    </lineage>
</organism>
<evidence type="ECO:0000313" key="2">
    <source>
        <dbReference type="Proteomes" id="UP000547674"/>
    </source>
</evidence>
<evidence type="ECO:0000313" key="1">
    <source>
        <dbReference type="EMBL" id="NNF08402.1"/>
    </source>
</evidence>
<accession>A0A7Y2ECI0</accession>
<protein>
    <recommendedName>
        <fullName evidence="3">DinB family protein</fullName>
    </recommendedName>
</protein>
<comment type="caution">
    <text evidence="1">The sequence shown here is derived from an EMBL/GenBank/DDBJ whole genome shotgun (WGS) entry which is preliminary data.</text>
</comment>
<proteinExistence type="predicted"/>
<sequence>MNETERHLLRHFLATLAYRTQKALRDAPEEFAEFTPVAGVRTPHHLLSHMSDVLSFARARAEDISYPLPNTDTFEEEQARFFSILESLSDCLER</sequence>
<dbReference type="AlphaFoldDB" id="A0A7Y2ECI0"/>
<dbReference type="SUPFAM" id="SSF109854">
    <property type="entry name" value="DinB/YfiT-like putative metalloenzymes"/>
    <property type="match status" value="1"/>
</dbReference>
<gene>
    <name evidence="1" type="ORF">HKN21_16700</name>
</gene>
<reference evidence="1 2" key="1">
    <citation type="submission" date="2020-03" db="EMBL/GenBank/DDBJ databases">
        <title>Metabolic flexibility allows generalist bacteria to become dominant in a frequently disturbed ecosystem.</title>
        <authorList>
            <person name="Chen Y.-J."/>
            <person name="Leung P.M."/>
            <person name="Bay S.K."/>
            <person name="Hugenholtz P."/>
            <person name="Kessler A.J."/>
            <person name="Shelley G."/>
            <person name="Waite D.W."/>
            <person name="Cook P.L."/>
            <person name="Greening C."/>
        </authorList>
    </citation>
    <scope>NUCLEOTIDE SEQUENCE [LARGE SCALE GENOMIC DNA]</scope>
    <source>
        <strain evidence="1">SS_bin_28</strain>
    </source>
</reference>
<feature type="non-terminal residue" evidence="1">
    <location>
        <position position="94"/>
    </location>
</feature>
<evidence type="ECO:0008006" key="3">
    <source>
        <dbReference type="Google" id="ProtNLM"/>
    </source>
</evidence>